<proteinExistence type="predicted"/>
<feature type="chain" id="PRO_5040795862" evidence="1">
    <location>
        <begin position="17"/>
        <end position="85"/>
    </location>
</feature>
<gene>
    <name evidence="2" type="ORF">IWW39_002100</name>
</gene>
<evidence type="ECO:0000313" key="3">
    <source>
        <dbReference type="Proteomes" id="UP001151516"/>
    </source>
</evidence>
<keyword evidence="3" id="KW-1185">Reference proteome</keyword>
<dbReference type="OrthoDB" id="5537182at2759"/>
<dbReference type="EMBL" id="JANBTX010000042">
    <property type="protein sequence ID" value="KAJ2688628.1"/>
    <property type="molecule type" value="Genomic_DNA"/>
</dbReference>
<protein>
    <submittedName>
        <fullName evidence="2">Uncharacterized protein</fullName>
    </submittedName>
</protein>
<name>A0A9W8L3X7_9FUNG</name>
<dbReference type="Proteomes" id="UP001151516">
    <property type="component" value="Unassembled WGS sequence"/>
</dbReference>
<evidence type="ECO:0000256" key="1">
    <source>
        <dbReference type="SAM" id="SignalP"/>
    </source>
</evidence>
<feature type="signal peptide" evidence="1">
    <location>
        <begin position="1"/>
        <end position="16"/>
    </location>
</feature>
<comment type="caution">
    <text evidence="2">The sequence shown here is derived from an EMBL/GenBank/DDBJ whole genome shotgun (WGS) entry which is preliminary data.</text>
</comment>
<reference evidence="2" key="1">
    <citation type="submission" date="2022-07" db="EMBL/GenBank/DDBJ databases">
        <title>Phylogenomic reconstructions and comparative analyses of Kickxellomycotina fungi.</title>
        <authorList>
            <person name="Reynolds N.K."/>
            <person name="Stajich J.E."/>
            <person name="Barry K."/>
            <person name="Grigoriev I.V."/>
            <person name="Crous P."/>
            <person name="Smith M.E."/>
        </authorList>
    </citation>
    <scope>NUCLEOTIDE SEQUENCE</scope>
    <source>
        <strain evidence="2">CBS 109367</strain>
    </source>
</reference>
<organism evidence="2 3">
    <name type="scientific">Coemansia spiralis</name>
    <dbReference type="NCBI Taxonomy" id="417178"/>
    <lineage>
        <taxon>Eukaryota</taxon>
        <taxon>Fungi</taxon>
        <taxon>Fungi incertae sedis</taxon>
        <taxon>Zoopagomycota</taxon>
        <taxon>Kickxellomycotina</taxon>
        <taxon>Kickxellomycetes</taxon>
        <taxon>Kickxellales</taxon>
        <taxon>Kickxellaceae</taxon>
        <taxon>Coemansia</taxon>
    </lineage>
</organism>
<accession>A0A9W8L3X7</accession>
<sequence length="85" mass="9029">MKLFIVLALSLLAASAHPIWREAQLTELDTCDDYQESVSSESFTGIPNIIEVDADFLASLGLIVSTLGIEGNDESVVANDVDGSS</sequence>
<evidence type="ECO:0000313" key="2">
    <source>
        <dbReference type="EMBL" id="KAJ2688628.1"/>
    </source>
</evidence>
<keyword evidence="1" id="KW-0732">Signal</keyword>
<dbReference type="AlphaFoldDB" id="A0A9W8L3X7"/>